<reference evidence="4 5" key="1">
    <citation type="submission" date="2019-07" db="EMBL/GenBank/DDBJ databases">
        <title>Whole genome shotgun sequence of Lactobacillus rapi NBRC 109618.</title>
        <authorList>
            <person name="Hosoyama A."/>
            <person name="Uohara A."/>
            <person name="Ohji S."/>
            <person name="Ichikawa N."/>
        </authorList>
    </citation>
    <scope>NUCLEOTIDE SEQUENCE [LARGE SCALE GENOMIC DNA]</scope>
    <source>
        <strain evidence="4 5">NBRC 109618</strain>
    </source>
</reference>
<evidence type="ECO:0000256" key="1">
    <source>
        <dbReference type="SAM" id="Coils"/>
    </source>
</evidence>
<comment type="caution">
    <text evidence="4">The sequence shown here is derived from an EMBL/GenBank/DDBJ whole genome shotgun (WGS) entry which is preliminary data.</text>
</comment>
<evidence type="ECO:0000313" key="5">
    <source>
        <dbReference type="Proteomes" id="UP000321569"/>
    </source>
</evidence>
<organism evidence="4 5">
    <name type="scientific">Lentilactobacillus rapi</name>
    <dbReference type="NCBI Taxonomy" id="481723"/>
    <lineage>
        <taxon>Bacteria</taxon>
        <taxon>Bacillati</taxon>
        <taxon>Bacillota</taxon>
        <taxon>Bacilli</taxon>
        <taxon>Lactobacillales</taxon>
        <taxon>Lactobacillaceae</taxon>
        <taxon>Lentilactobacillus</taxon>
    </lineage>
</organism>
<name>A0A512PRD0_9LACO</name>
<dbReference type="RefSeq" id="WP_056982124.1">
    <property type="nucleotide sequence ID" value="NZ_BKAM01000151.1"/>
</dbReference>
<evidence type="ECO:0000259" key="2">
    <source>
        <dbReference type="Pfam" id="PF01548"/>
    </source>
</evidence>
<gene>
    <name evidence="4" type="ORF">LRA02_26120</name>
</gene>
<dbReference type="PANTHER" id="PTHR33055">
    <property type="entry name" value="TRANSPOSASE FOR INSERTION SEQUENCE ELEMENT IS1111A"/>
    <property type="match status" value="1"/>
</dbReference>
<evidence type="ECO:0000259" key="3">
    <source>
        <dbReference type="Pfam" id="PF02371"/>
    </source>
</evidence>
<dbReference type="GO" id="GO:0006281">
    <property type="term" value="P:DNA repair"/>
    <property type="evidence" value="ECO:0007669"/>
    <property type="project" value="InterPro"/>
</dbReference>
<dbReference type="NCBIfam" id="NF033542">
    <property type="entry name" value="transpos_IS110"/>
    <property type="match status" value="1"/>
</dbReference>
<sequence>MIYAGIDVAKYEHHLSIINSEGKVLLVDKQFLNNREGFKTMQRILKNALVTDNGIEIGLENTGHYGYNLIAFLRKHHYPVFAYNPLLIKKYIQGSTLRKTKTDSQDALKIAQKLRADIDKTSFETDDSMIELKSDTRYLEALKYKRAKTKLAYINVLDQTFPELTPELGASSTKYRTWVLTLLKKYPSTEKLAHGQIATITAIISKYSGKKYGEAKAIKLRELARNTIGQCSESLSFQLLQLIDALRFESQQISEAEQKVDTIMDNIKTPLLTVPGIGNTLAAIILSEIRNIDYFTSPNQILAFAGAEPSISRSGEQQGDYGHMVKHGSPELRWALFTAARLCARFSPTMRQYYHKKISEGKPYLVALSHVVKKLVRIIFHILKYNDSWSESRLKVD</sequence>
<dbReference type="PANTHER" id="PTHR33055:SF15">
    <property type="entry name" value="TRANSPOSASE-RELATED"/>
    <property type="match status" value="1"/>
</dbReference>
<dbReference type="GO" id="GO:0003677">
    <property type="term" value="F:DNA binding"/>
    <property type="evidence" value="ECO:0007669"/>
    <property type="project" value="InterPro"/>
</dbReference>
<dbReference type="OrthoDB" id="9815354at2"/>
<feature type="domain" description="Transposase IS116/IS110/IS902 C-terminal" evidence="3">
    <location>
        <begin position="271"/>
        <end position="355"/>
    </location>
</feature>
<dbReference type="GO" id="GO:0004803">
    <property type="term" value="F:transposase activity"/>
    <property type="evidence" value="ECO:0007669"/>
    <property type="project" value="InterPro"/>
</dbReference>
<keyword evidence="1" id="KW-0175">Coiled coil</keyword>
<dbReference type="InterPro" id="IPR003346">
    <property type="entry name" value="Transposase_20"/>
</dbReference>
<dbReference type="Proteomes" id="UP000321569">
    <property type="component" value="Unassembled WGS sequence"/>
</dbReference>
<dbReference type="EMBL" id="BKAM01000151">
    <property type="protein sequence ID" value="GEP73744.1"/>
    <property type="molecule type" value="Genomic_DNA"/>
</dbReference>
<proteinExistence type="predicted"/>
<dbReference type="SUPFAM" id="SSF48150">
    <property type="entry name" value="DNA-glycosylase"/>
    <property type="match status" value="1"/>
</dbReference>
<dbReference type="Pfam" id="PF02371">
    <property type="entry name" value="Transposase_20"/>
    <property type="match status" value="1"/>
</dbReference>
<dbReference type="InterPro" id="IPR047650">
    <property type="entry name" value="Transpos_IS110"/>
</dbReference>
<evidence type="ECO:0000313" key="4">
    <source>
        <dbReference type="EMBL" id="GEP73744.1"/>
    </source>
</evidence>
<feature type="domain" description="Transposase IS110-like N-terminal" evidence="2">
    <location>
        <begin position="4"/>
        <end position="162"/>
    </location>
</feature>
<accession>A0A512PRD0</accession>
<dbReference type="AlphaFoldDB" id="A0A512PRD0"/>
<dbReference type="Pfam" id="PF01548">
    <property type="entry name" value="DEDD_Tnp_IS110"/>
    <property type="match status" value="1"/>
</dbReference>
<protein>
    <submittedName>
        <fullName evidence="4">IS110 family transposase</fullName>
    </submittedName>
</protein>
<dbReference type="InterPro" id="IPR002525">
    <property type="entry name" value="Transp_IS110-like_N"/>
</dbReference>
<dbReference type="InterPro" id="IPR011257">
    <property type="entry name" value="DNA_glycosylase"/>
</dbReference>
<feature type="coiled-coil region" evidence="1">
    <location>
        <begin position="239"/>
        <end position="266"/>
    </location>
</feature>
<dbReference type="GO" id="GO:0006313">
    <property type="term" value="P:DNA transposition"/>
    <property type="evidence" value="ECO:0007669"/>
    <property type="project" value="InterPro"/>
</dbReference>